<gene>
    <name evidence="2" type="ORF">DXX99_11045</name>
</gene>
<accession>A0A3D8P0M9</accession>
<dbReference type="Proteomes" id="UP000256329">
    <property type="component" value="Unassembled WGS sequence"/>
</dbReference>
<feature type="region of interest" description="Disordered" evidence="1">
    <location>
        <begin position="71"/>
        <end position="90"/>
    </location>
</feature>
<organism evidence="2 3">
    <name type="scientific">Ammonifex thiophilus</name>
    <dbReference type="NCBI Taxonomy" id="444093"/>
    <lineage>
        <taxon>Bacteria</taxon>
        <taxon>Bacillati</taxon>
        <taxon>Bacillota</taxon>
        <taxon>Clostridia</taxon>
        <taxon>Thermoanaerobacterales</taxon>
        <taxon>Thermoanaerobacteraceae</taxon>
        <taxon>Ammonifex</taxon>
    </lineage>
</organism>
<reference evidence="2 3" key="1">
    <citation type="submission" date="2018-08" db="EMBL/GenBank/DDBJ databases">
        <title>Form III RuBisCO-mediated autotrophy in Thermodesulfobium bacteria.</title>
        <authorList>
            <person name="Toshchakov S.V."/>
            <person name="Kublanov I.V."/>
            <person name="Frolov E."/>
            <person name="Bonch-Osmolovskaya E.A."/>
            <person name="Tourova T.P."/>
            <person name="Chernych N.A."/>
            <person name="Lebedinsky A.V."/>
        </authorList>
    </citation>
    <scope>NUCLEOTIDE SEQUENCE [LARGE SCALE GENOMIC DNA]</scope>
    <source>
        <strain evidence="2 3">SR</strain>
    </source>
</reference>
<proteinExistence type="predicted"/>
<dbReference type="EMBL" id="QSLN01000059">
    <property type="protein sequence ID" value="RDV80093.1"/>
    <property type="molecule type" value="Genomic_DNA"/>
</dbReference>
<sequence length="136" mass="13808">VPLVRGQLVYREDLDTAPQLAPGCVEVLVPVDLSSSACALPGSKVDVFLLDKDGNVAGVVENVRVTRCLDSQGRDLGSSGGGPVDVGGQTPQAVGVEVPADKAQAVVAAAAARRVYLVKVPPAGQGQAQQAPQQGQ</sequence>
<feature type="non-terminal residue" evidence="2">
    <location>
        <position position="1"/>
    </location>
</feature>
<evidence type="ECO:0000313" key="2">
    <source>
        <dbReference type="EMBL" id="RDV80093.1"/>
    </source>
</evidence>
<dbReference type="AlphaFoldDB" id="A0A3D8P0M9"/>
<protein>
    <recommendedName>
        <fullName evidence="4">Flp pilus assembly protein CpaB</fullName>
    </recommendedName>
</protein>
<evidence type="ECO:0008006" key="4">
    <source>
        <dbReference type="Google" id="ProtNLM"/>
    </source>
</evidence>
<evidence type="ECO:0000313" key="3">
    <source>
        <dbReference type="Proteomes" id="UP000256329"/>
    </source>
</evidence>
<name>A0A3D8P0M9_9THEO</name>
<keyword evidence="3" id="KW-1185">Reference proteome</keyword>
<evidence type="ECO:0000256" key="1">
    <source>
        <dbReference type="SAM" id="MobiDB-lite"/>
    </source>
</evidence>
<comment type="caution">
    <text evidence="2">The sequence shown here is derived from an EMBL/GenBank/DDBJ whole genome shotgun (WGS) entry which is preliminary data.</text>
</comment>